<dbReference type="AlphaFoldDB" id="A0A8H5I1V6"/>
<feature type="domain" description="DUF6593" evidence="1">
    <location>
        <begin position="11"/>
        <end position="162"/>
    </location>
</feature>
<reference evidence="2 3" key="1">
    <citation type="journal article" date="2020" name="ISME J.">
        <title>Uncovering the hidden diversity of litter-decomposition mechanisms in mushroom-forming fungi.</title>
        <authorList>
            <person name="Floudas D."/>
            <person name="Bentzer J."/>
            <person name="Ahren D."/>
            <person name="Johansson T."/>
            <person name="Persson P."/>
            <person name="Tunlid A."/>
        </authorList>
    </citation>
    <scope>NUCLEOTIDE SEQUENCE [LARGE SCALE GENOMIC DNA]</scope>
    <source>
        <strain evidence="2 3">CBS 406.79</strain>
    </source>
</reference>
<organism evidence="2 3">
    <name type="scientific">Collybiopsis confluens</name>
    <dbReference type="NCBI Taxonomy" id="2823264"/>
    <lineage>
        <taxon>Eukaryota</taxon>
        <taxon>Fungi</taxon>
        <taxon>Dikarya</taxon>
        <taxon>Basidiomycota</taxon>
        <taxon>Agaricomycotina</taxon>
        <taxon>Agaricomycetes</taxon>
        <taxon>Agaricomycetidae</taxon>
        <taxon>Agaricales</taxon>
        <taxon>Marasmiineae</taxon>
        <taxon>Omphalotaceae</taxon>
        <taxon>Collybiopsis</taxon>
    </lineage>
</organism>
<evidence type="ECO:0000313" key="2">
    <source>
        <dbReference type="EMBL" id="KAF5393661.1"/>
    </source>
</evidence>
<name>A0A8H5I1V6_9AGAR</name>
<dbReference type="Pfam" id="PF20236">
    <property type="entry name" value="DUF6593"/>
    <property type="match status" value="1"/>
</dbReference>
<dbReference type="EMBL" id="JAACJN010000001">
    <property type="protein sequence ID" value="KAF5393661.1"/>
    <property type="molecule type" value="Genomic_DNA"/>
</dbReference>
<comment type="caution">
    <text evidence="2">The sequence shown here is derived from an EMBL/GenBank/DDBJ whole genome shotgun (WGS) entry which is preliminary data.</text>
</comment>
<sequence length="178" mass="19871">MNLYFSEQKHPLKSNVLTDGNIIVYNVQTPHKFMSAHSRSMITKFDGASRSYHLSDIELHNLHTDKVTCNGQQIPFSLSLMNTKLDFKASDGNEYRWKLDTFGRGGMELVSVNSGSKIAVFDPGSSGLLSSHRPATLQIRTEQGVNIVDEIITTWAYFTKLWEEAAEAAAKAVDWGSD</sequence>
<dbReference type="InterPro" id="IPR046528">
    <property type="entry name" value="DUF6593"/>
</dbReference>
<dbReference type="OrthoDB" id="3021178at2759"/>
<evidence type="ECO:0000313" key="3">
    <source>
        <dbReference type="Proteomes" id="UP000518752"/>
    </source>
</evidence>
<gene>
    <name evidence="2" type="ORF">D9757_000292</name>
</gene>
<protein>
    <recommendedName>
        <fullName evidence="1">DUF6593 domain-containing protein</fullName>
    </recommendedName>
</protein>
<proteinExistence type="predicted"/>
<dbReference type="Proteomes" id="UP000518752">
    <property type="component" value="Unassembled WGS sequence"/>
</dbReference>
<evidence type="ECO:0000259" key="1">
    <source>
        <dbReference type="Pfam" id="PF20236"/>
    </source>
</evidence>
<keyword evidence="3" id="KW-1185">Reference proteome</keyword>
<accession>A0A8H5I1V6</accession>